<proteinExistence type="predicted"/>
<dbReference type="KEGG" id="mrub:DEO27_028745"/>
<evidence type="ECO:0000313" key="2">
    <source>
        <dbReference type="EMBL" id="QEM13838.1"/>
    </source>
</evidence>
<dbReference type="EMBL" id="CP043450">
    <property type="protein sequence ID" value="QEM13838.1"/>
    <property type="molecule type" value="Genomic_DNA"/>
</dbReference>
<sequence length="60" mass="6769">MKNLIIKWYRLIVQARQPALTLQTDHDQTSQMQGPAITRLSVSSRHSNVYSSNNPKGSNS</sequence>
<name>A0A5C1I8D2_9SPHI</name>
<evidence type="ECO:0000313" key="3">
    <source>
        <dbReference type="Proteomes" id="UP000251402"/>
    </source>
</evidence>
<protein>
    <submittedName>
        <fullName evidence="2">Uncharacterized protein</fullName>
    </submittedName>
</protein>
<keyword evidence="3" id="KW-1185">Reference proteome</keyword>
<dbReference type="AlphaFoldDB" id="A0A5C1I8D2"/>
<organism evidence="2 3">
    <name type="scientific">Mucilaginibacter rubeus</name>
    <dbReference type="NCBI Taxonomy" id="2027860"/>
    <lineage>
        <taxon>Bacteria</taxon>
        <taxon>Pseudomonadati</taxon>
        <taxon>Bacteroidota</taxon>
        <taxon>Sphingobacteriia</taxon>
        <taxon>Sphingobacteriales</taxon>
        <taxon>Sphingobacteriaceae</taxon>
        <taxon>Mucilaginibacter</taxon>
    </lineage>
</organism>
<evidence type="ECO:0000256" key="1">
    <source>
        <dbReference type="SAM" id="MobiDB-lite"/>
    </source>
</evidence>
<feature type="region of interest" description="Disordered" evidence="1">
    <location>
        <begin position="41"/>
        <end position="60"/>
    </location>
</feature>
<reference evidence="2" key="1">
    <citation type="submission" date="2019-08" db="EMBL/GenBank/DDBJ databases">
        <title>Comparative genome analysis confer to the adaptation heavy metal polluted environment.</title>
        <authorList>
            <person name="Li Y."/>
        </authorList>
    </citation>
    <scope>NUCLEOTIDE SEQUENCE [LARGE SCALE GENOMIC DNA]</scope>
    <source>
        <strain evidence="2">P1</strain>
    </source>
</reference>
<accession>A0A5C1I8D2</accession>
<dbReference type="Proteomes" id="UP000251402">
    <property type="component" value="Chromosome"/>
</dbReference>
<feature type="compositionally biased region" description="Low complexity" evidence="1">
    <location>
        <begin position="41"/>
        <end position="54"/>
    </location>
</feature>
<gene>
    <name evidence="2" type="ORF">DEO27_028745</name>
</gene>